<reference evidence="3" key="1">
    <citation type="journal article" date="2019" name="Int. J. Syst. Evol. Microbiol.">
        <title>The Global Catalogue of Microorganisms (GCM) 10K type strain sequencing project: providing services to taxonomists for standard genome sequencing and annotation.</title>
        <authorList>
            <consortium name="The Broad Institute Genomics Platform"/>
            <consortium name="The Broad Institute Genome Sequencing Center for Infectious Disease"/>
            <person name="Wu L."/>
            <person name="Ma J."/>
        </authorList>
    </citation>
    <scope>NUCLEOTIDE SEQUENCE [LARGE SCALE GENOMIC DNA]</scope>
    <source>
        <strain evidence="3">ICMP 19430</strain>
    </source>
</reference>
<gene>
    <name evidence="2" type="ORF">ACFQW9_14135</name>
</gene>
<dbReference type="SMART" id="SM00108">
    <property type="entry name" value="B_lectin"/>
    <property type="match status" value="1"/>
</dbReference>
<name>A0ABW2MEW8_9ACTN</name>
<evidence type="ECO:0000259" key="1">
    <source>
        <dbReference type="PROSITE" id="PS50927"/>
    </source>
</evidence>
<protein>
    <submittedName>
        <fullName evidence="2">DUF6461 domain-containing protein</fullName>
    </submittedName>
</protein>
<dbReference type="Pfam" id="PF20062">
    <property type="entry name" value="DUF6461"/>
    <property type="match status" value="1"/>
</dbReference>
<dbReference type="EMBL" id="JBHTCK010000003">
    <property type="protein sequence ID" value="MFC7351784.1"/>
    <property type="molecule type" value="Genomic_DNA"/>
</dbReference>
<comment type="caution">
    <text evidence="2">The sequence shown here is derived from an EMBL/GenBank/DDBJ whole genome shotgun (WGS) entry which is preliminary data.</text>
</comment>
<dbReference type="PROSITE" id="PS50927">
    <property type="entry name" value="BULB_LECTIN"/>
    <property type="match status" value="1"/>
</dbReference>
<organism evidence="2 3">
    <name type="scientific">Streptomyces caviscabies</name>
    <dbReference type="NCBI Taxonomy" id="90079"/>
    <lineage>
        <taxon>Bacteria</taxon>
        <taxon>Bacillati</taxon>
        <taxon>Actinomycetota</taxon>
        <taxon>Actinomycetes</taxon>
        <taxon>Kitasatosporales</taxon>
        <taxon>Streptomycetaceae</taxon>
        <taxon>Streptomyces</taxon>
    </lineage>
</organism>
<sequence>MREISQFGRLYADEQLQSPSGRFVLHYDVADTAVITDTEQDEVVWRAGAAGRLLLGDHGEVEIEAGDSFETVWSSGIAARGARQLILTDTGDLELLSGEHVRLHNSRTGPVHALALRDTAPAAAITGESYLLSEGKMRRTVVREQDGWLRIGHHRPDGSGGSYALSGPLVDWLDQEGTVLGWRMLPDKGRKSKSRALCLTDAAGAVLWNEGTQSPARPVSAGAPYAYGGPELGAGERLRQQSLTSPSGSHTLTHQGNGDLVLRCHAEHRAVWSTGTQWAEEGWTELTADGELVVHNPHGAPVWSSGTAGSGARRLVVRDDGGIELLDADGRPVWSVDGHTACDAPAVRTPRGAVLRRGQTLRQHALTSDDGSTVLGHYDDRRLVLFGADGTWLWYEHLGDAERPGLLLDEDGMLRILDDDPARPALGGPADELRVETGEVVLRRVDGTVVWRNGEEVAPADSAPQEPAEDFEAWLEELTGLDGGYCATVVHDMTPDQALLRLGVPSDRVRTGTWDDLQTQREIEDSGMDDLRLAAFALGPHTVLVEDHGYPRIDGAALSGGTFAVSCYRSINADTTFLVYRDGEEAADHSEEGSPEPTTPEVRAAMAAMGADDPQEAAFGSPLELLCRTAGVRPTPTDVTGTGRWVIVPALG</sequence>
<evidence type="ECO:0000313" key="2">
    <source>
        <dbReference type="EMBL" id="MFC7351784.1"/>
    </source>
</evidence>
<dbReference type="Proteomes" id="UP001596509">
    <property type="component" value="Unassembled WGS sequence"/>
</dbReference>
<dbReference type="Gene3D" id="2.90.10.10">
    <property type="entry name" value="Bulb-type lectin domain"/>
    <property type="match status" value="1"/>
</dbReference>
<keyword evidence="3" id="KW-1185">Reference proteome</keyword>
<proteinExistence type="predicted"/>
<dbReference type="SUPFAM" id="SSF51110">
    <property type="entry name" value="alpha-D-mannose-specific plant lectins"/>
    <property type="match status" value="1"/>
</dbReference>
<dbReference type="RefSeq" id="WP_319268374.1">
    <property type="nucleotide sequence ID" value="NZ_JBHTCK010000003.1"/>
</dbReference>
<feature type="domain" description="Bulb-type lectin" evidence="1">
    <location>
        <begin position="223"/>
        <end position="338"/>
    </location>
</feature>
<evidence type="ECO:0000313" key="3">
    <source>
        <dbReference type="Proteomes" id="UP001596509"/>
    </source>
</evidence>
<dbReference type="InterPro" id="IPR001480">
    <property type="entry name" value="Bulb-type_lectin_dom"/>
</dbReference>
<dbReference type="InterPro" id="IPR036426">
    <property type="entry name" value="Bulb-type_lectin_dom_sf"/>
</dbReference>
<dbReference type="Gene3D" id="2.90.10.30">
    <property type="match status" value="1"/>
</dbReference>
<dbReference type="InterPro" id="IPR045592">
    <property type="entry name" value="DUF6461"/>
</dbReference>
<accession>A0ABW2MEW8</accession>